<evidence type="ECO:0000256" key="1">
    <source>
        <dbReference type="SAM" id="Phobius"/>
    </source>
</evidence>
<dbReference type="RefSeq" id="WP_146514150.1">
    <property type="nucleotide sequence ID" value="NZ_SJPI01000001.1"/>
</dbReference>
<comment type="caution">
    <text evidence="2">The sequence shown here is derived from an EMBL/GenBank/DDBJ whole genome shotgun (WGS) entry which is preliminary data.</text>
</comment>
<dbReference type="PANTHER" id="PTHR30189:SF1">
    <property type="entry name" value="LPS-ASSEMBLY PROTEIN LPTD"/>
    <property type="match status" value="1"/>
</dbReference>
<keyword evidence="3" id="KW-1185">Reference proteome</keyword>
<dbReference type="Proteomes" id="UP000316598">
    <property type="component" value="Unassembled WGS sequence"/>
</dbReference>
<accession>A0A5C5WTZ0</accession>
<reference evidence="2 3" key="1">
    <citation type="submission" date="2019-02" db="EMBL/GenBank/DDBJ databases">
        <title>Deep-cultivation of Planctomycetes and their phenomic and genomic characterization uncovers novel biology.</title>
        <authorList>
            <person name="Wiegand S."/>
            <person name="Jogler M."/>
            <person name="Boedeker C."/>
            <person name="Pinto D."/>
            <person name="Vollmers J."/>
            <person name="Rivas-Marin E."/>
            <person name="Kohn T."/>
            <person name="Peeters S.H."/>
            <person name="Heuer A."/>
            <person name="Rast P."/>
            <person name="Oberbeckmann S."/>
            <person name="Bunk B."/>
            <person name="Jeske O."/>
            <person name="Meyerdierks A."/>
            <person name="Storesund J.E."/>
            <person name="Kallscheuer N."/>
            <person name="Luecker S."/>
            <person name="Lage O.M."/>
            <person name="Pohl T."/>
            <person name="Merkel B.J."/>
            <person name="Hornburger P."/>
            <person name="Mueller R.-W."/>
            <person name="Bruemmer F."/>
            <person name="Labrenz M."/>
            <person name="Spormann A.M."/>
            <person name="Op Den Camp H."/>
            <person name="Overmann J."/>
            <person name="Amann R."/>
            <person name="Jetten M.S.M."/>
            <person name="Mascher T."/>
            <person name="Medema M.H."/>
            <person name="Devos D.P."/>
            <person name="Kaster A.-K."/>
            <person name="Ovreas L."/>
            <person name="Rohde M."/>
            <person name="Galperin M.Y."/>
            <person name="Jogler C."/>
        </authorList>
    </citation>
    <scope>NUCLEOTIDE SEQUENCE [LARGE SCALE GENOMIC DNA]</scope>
    <source>
        <strain evidence="2 3">Pla22</strain>
    </source>
</reference>
<dbReference type="GO" id="GO:0009279">
    <property type="term" value="C:cell outer membrane"/>
    <property type="evidence" value="ECO:0007669"/>
    <property type="project" value="TreeGrafter"/>
</dbReference>
<dbReference type="GO" id="GO:1990351">
    <property type="term" value="C:transporter complex"/>
    <property type="evidence" value="ECO:0007669"/>
    <property type="project" value="TreeGrafter"/>
</dbReference>
<keyword evidence="1" id="KW-0472">Membrane</keyword>
<evidence type="ECO:0008006" key="4">
    <source>
        <dbReference type="Google" id="ProtNLM"/>
    </source>
</evidence>
<dbReference type="PANTHER" id="PTHR30189">
    <property type="entry name" value="LPS-ASSEMBLY PROTEIN"/>
    <property type="match status" value="1"/>
</dbReference>
<gene>
    <name evidence="2" type="ORF">Pla22_16730</name>
</gene>
<dbReference type="AlphaFoldDB" id="A0A5C5WTZ0"/>
<sequence>MTQLKNWRNTIDVRICSSKEMDFFWAFAAARSLALAVVAVWVAIATGSTLSAQEISPDPVQVSGRTIWRWQVDGADASLVEGDCVISHAGNLITADRVLVVADGPVGKVRCRIVASGVQDATGLGVPALRPQAGISTWIIHTLIDPQVQAPNYRGAPAQPPELFELLPSTNVLTDETSNGSIAQTQFAPGIPFDQSSPGLLPGQSSAPTGTTFFVGGRAVEFFARGGSMPANLQLQNRVETRESIAVARGGVTVLIRDVSAEFQGGQVTNLGTISLSADRIVGWLPMLSDMFNGSVDPSAAAGELYLEGDIVFRQGERIIYAESMYYNIATEQGMVLNAEAITTIPDYQGIVRLKAKVLQQVSAGNFQAFDAAVTTSRMGVPRYWLQSERLQLTDRQRLRTDPATGIQRIDRDPFIESTNNFVYFGGVPLLYWPTLATSLEQPSYYLTGINVGSDSNFGTQVMLDFDLYQLLGMDDAPEGVEWELSTDYLSDRGPALGTSLRYNLPGLFGVPGPVVGYFDAWGIDDSGQDNLGRDRRNLDPEKSLRGRTLLRHRHFMPNDYELIAEIGLLSDRNFLEQYLENEWDREVDHRNALRFRKYHYNNLFDLSAQVQSNDFYSETEQLPQLDHYLLGGSVLGDRLTYSAHNRVGYAKLNAADTPDDPAEAAEYFALPGDTNEQGVVASTKHELSLPVQLGALKIVPNVAGEASHYGEATDGDSLTRLVGQAGIRASLPMWKVDPTIQSSLLNVRGLAHKIEWTAEYFYADSDTNMDEVPYYDSLDDNAQEQFRRRFIGDTFGGLLPLQFDPRNYAFRQGIQQGVTSPSDVVVDDLQQFRIGLHQRFQTKRGLPGRERIVDLFQFDVDTILFPEGDRDNFGESIGPTTYDMRYHVGDRVTLLSDGYIDFFDDGLRSLSAGIRSSRPGVGDIYIGLLSLEGPISSTVLRSTVDYRLNEKWIASAGTTYDFGQTGNIGQSLALTRVGESMLVRLGVNVDEGRDNVGFGFAIEPRFWPRPKLGRIGGQLIPPPGVEGLE</sequence>
<dbReference type="InterPro" id="IPR050218">
    <property type="entry name" value="LptD"/>
</dbReference>
<proteinExistence type="predicted"/>
<dbReference type="OrthoDB" id="251461at2"/>
<organism evidence="2 3">
    <name type="scientific">Rubripirellula amarantea</name>
    <dbReference type="NCBI Taxonomy" id="2527999"/>
    <lineage>
        <taxon>Bacteria</taxon>
        <taxon>Pseudomonadati</taxon>
        <taxon>Planctomycetota</taxon>
        <taxon>Planctomycetia</taxon>
        <taxon>Pirellulales</taxon>
        <taxon>Pirellulaceae</taxon>
        <taxon>Rubripirellula</taxon>
    </lineage>
</organism>
<feature type="transmembrane region" description="Helical" evidence="1">
    <location>
        <begin position="23"/>
        <end position="44"/>
    </location>
</feature>
<evidence type="ECO:0000313" key="3">
    <source>
        <dbReference type="Proteomes" id="UP000316598"/>
    </source>
</evidence>
<evidence type="ECO:0000313" key="2">
    <source>
        <dbReference type="EMBL" id="TWT54038.1"/>
    </source>
</evidence>
<dbReference type="EMBL" id="SJPI01000001">
    <property type="protein sequence ID" value="TWT54038.1"/>
    <property type="molecule type" value="Genomic_DNA"/>
</dbReference>
<protein>
    <recommendedName>
        <fullName evidence="4">LPS-assembly protein LptD</fullName>
    </recommendedName>
</protein>
<keyword evidence="1" id="KW-1133">Transmembrane helix</keyword>
<keyword evidence="1" id="KW-0812">Transmembrane</keyword>
<name>A0A5C5WTZ0_9BACT</name>